<gene>
    <name evidence="1" type="ORF">NF557_11820</name>
</gene>
<keyword evidence="1" id="KW-0489">Methyltransferase</keyword>
<evidence type="ECO:0000313" key="2">
    <source>
        <dbReference type="Proteomes" id="UP001056535"/>
    </source>
</evidence>
<sequence length="311" mass="34736">MTRAPLNRWWVKAAAQGALAAAPRAAALDDALRRRMRGAYLSEDYFLSKWRHVTQHLRALGNPGDRPLLKTRAVEIGTGWFPIVPLGLAVHGGTVVTIDTGQHLDAARVRLAMQRLSQLEAAGTITAASPERMARLRELLLAPPPSSAAQLLEPMGIRPVIADAQDLSQVPEAHGSNLLVSNNTLEHIPAEILAGIFREFLRVGSKSARMSHYIDLADHYAGFDPRITEFHFLTMSPTRWRLTNNRLGFQNRLRIGDYRELLSQTGWRVTREKLTRRPTRSLDGLRLVPPYDQVPIKELLVVKAHLVTTRA</sequence>
<accession>A0ABY4YFJ4</accession>
<dbReference type="GO" id="GO:0008168">
    <property type="term" value="F:methyltransferase activity"/>
    <property type="evidence" value="ECO:0007669"/>
    <property type="project" value="UniProtKB-KW"/>
</dbReference>
<evidence type="ECO:0000313" key="1">
    <source>
        <dbReference type="EMBL" id="USQ75306.1"/>
    </source>
</evidence>
<dbReference type="Proteomes" id="UP001056535">
    <property type="component" value="Chromosome"/>
</dbReference>
<organism evidence="1 2">
    <name type="scientific">Ornithinimicrobium cryptoxanthini</name>
    <dbReference type="NCBI Taxonomy" id="2934161"/>
    <lineage>
        <taxon>Bacteria</taxon>
        <taxon>Bacillati</taxon>
        <taxon>Actinomycetota</taxon>
        <taxon>Actinomycetes</taxon>
        <taxon>Micrococcales</taxon>
        <taxon>Ornithinimicrobiaceae</taxon>
        <taxon>Ornithinimicrobium</taxon>
    </lineage>
</organism>
<proteinExistence type="predicted"/>
<dbReference type="GO" id="GO:0032259">
    <property type="term" value="P:methylation"/>
    <property type="evidence" value="ECO:0007669"/>
    <property type="project" value="UniProtKB-KW"/>
</dbReference>
<keyword evidence="2" id="KW-1185">Reference proteome</keyword>
<keyword evidence="1" id="KW-0808">Transferase</keyword>
<reference evidence="1" key="1">
    <citation type="submission" date="2022-06" db="EMBL/GenBank/DDBJ databases">
        <title>Ornithinimicrobium JY.X270.</title>
        <authorList>
            <person name="Huang Y."/>
        </authorList>
    </citation>
    <scope>NUCLEOTIDE SEQUENCE</scope>
    <source>
        <strain evidence="1">JY.X270</strain>
    </source>
</reference>
<name>A0ABY4YFJ4_9MICO</name>
<dbReference type="RefSeq" id="WP_252619586.1">
    <property type="nucleotide sequence ID" value="NZ_CP099490.1"/>
</dbReference>
<protein>
    <submittedName>
        <fullName evidence="1">Class I SAM-dependent methyltransferase</fullName>
    </submittedName>
</protein>
<dbReference type="SUPFAM" id="SSF53335">
    <property type="entry name" value="S-adenosyl-L-methionine-dependent methyltransferases"/>
    <property type="match status" value="1"/>
</dbReference>
<dbReference type="InterPro" id="IPR029063">
    <property type="entry name" value="SAM-dependent_MTases_sf"/>
</dbReference>
<dbReference type="Gene3D" id="3.40.50.150">
    <property type="entry name" value="Vaccinia Virus protein VP39"/>
    <property type="match status" value="1"/>
</dbReference>
<dbReference type="EMBL" id="CP099490">
    <property type="protein sequence ID" value="USQ75306.1"/>
    <property type="molecule type" value="Genomic_DNA"/>
</dbReference>